<dbReference type="AlphaFoldDB" id="A0A2Z5MVK5"/>
<protein>
    <recommendedName>
        <fullName evidence="4">DUF4124 domain-containing protein</fullName>
    </recommendedName>
</protein>
<feature type="chain" id="PRO_5016466465" description="DUF4124 domain-containing protein" evidence="1">
    <location>
        <begin position="24"/>
        <end position="65"/>
    </location>
</feature>
<proteinExistence type="predicted"/>
<evidence type="ECO:0000313" key="3">
    <source>
        <dbReference type="Proteomes" id="UP000253104"/>
    </source>
</evidence>
<gene>
    <name evidence="2" type="ORF">CUJ89_09795</name>
</gene>
<evidence type="ECO:0000256" key="1">
    <source>
        <dbReference type="SAM" id="SignalP"/>
    </source>
</evidence>
<evidence type="ECO:0000313" key="2">
    <source>
        <dbReference type="EMBL" id="AXF20746.1"/>
    </source>
</evidence>
<organism evidence="2 3">
    <name type="scientific">Burkholderia pyrrocinia</name>
    <name type="common">Pseudomonas pyrrocinia</name>
    <dbReference type="NCBI Taxonomy" id="60550"/>
    <lineage>
        <taxon>Bacteria</taxon>
        <taxon>Pseudomonadati</taxon>
        <taxon>Pseudomonadota</taxon>
        <taxon>Betaproteobacteria</taxon>
        <taxon>Burkholderiales</taxon>
        <taxon>Burkholderiaceae</taxon>
        <taxon>Burkholderia</taxon>
        <taxon>Burkholderia cepacia complex</taxon>
    </lineage>
</organism>
<evidence type="ECO:0008006" key="4">
    <source>
        <dbReference type="Google" id="ProtNLM"/>
    </source>
</evidence>
<dbReference type="Proteomes" id="UP000253104">
    <property type="component" value="Chromosome mHSR5_A"/>
</dbReference>
<feature type="signal peptide" evidence="1">
    <location>
        <begin position="1"/>
        <end position="23"/>
    </location>
</feature>
<reference evidence="2 3" key="1">
    <citation type="journal article" date="2018" name="ISME J.">
        <title>Involvement of Burkholderiaceae and sulfurous volatiles in disease-suppressive soils.</title>
        <authorList>
            <person name="Carrion V.J."/>
            <person name="Cordovez V."/>
            <person name="Tyc O."/>
            <person name="Etalo D.W."/>
            <person name="de Bruijn I."/>
            <person name="de Jager V.C."/>
            <person name="Medema M.H."/>
            <person name="Eberl L."/>
            <person name="Raaijmakers J.M."/>
        </authorList>
    </citation>
    <scope>NUCLEOTIDE SEQUENCE [LARGE SCALE GENOMIC DNA]</scope>
    <source>
        <strain evidence="3">mHSR5</strain>
    </source>
</reference>
<sequence length="65" mass="6546">MKSRFLPPCLLLAAAALTHPAQAADCTWTDAVGARPVAGGMLPAHGPRALDSISAQAQAAPSPRA</sequence>
<name>A0A2Z5MVK5_BURPY</name>
<dbReference type="EMBL" id="CP024902">
    <property type="protein sequence ID" value="AXF20746.1"/>
    <property type="molecule type" value="Genomic_DNA"/>
</dbReference>
<keyword evidence="1" id="KW-0732">Signal</keyword>
<accession>A0A2Z5MVK5</accession>